<evidence type="ECO:0000313" key="2">
    <source>
        <dbReference type="Proteomes" id="UP000248148"/>
    </source>
</evidence>
<dbReference type="InterPro" id="IPR010179">
    <property type="entry name" value="CRISPR-assoc_prot_Cse3"/>
</dbReference>
<proteinExistence type="predicted"/>
<dbReference type="Gene3D" id="3.30.70.1210">
    <property type="entry name" value="Crispr-associated protein, domain 2"/>
    <property type="match status" value="1"/>
</dbReference>
<accession>A0A318TGJ1</accession>
<gene>
    <name evidence="1" type="ORF">BJ122_106149</name>
</gene>
<dbReference type="Gene3D" id="3.30.70.1200">
    <property type="entry name" value="Crispr-associated protein, domain 1"/>
    <property type="match status" value="1"/>
</dbReference>
<dbReference type="SUPFAM" id="SSF117987">
    <property type="entry name" value="CRISPR-associated protein"/>
    <property type="match status" value="2"/>
</dbReference>
<dbReference type="Pfam" id="PF08798">
    <property type="entry name" value="CRISPR_assoc"/>
    <property type="match status" value="1"/>
</dbReference>
<dbReference type="NCBIfam" id="TIGR01907">
    <property type="entry name" value="casE_Cse3"/>
    <property type="match status" value="1"/>
</dbReference>
<dbReference type="SMART" id="SM01101">
    <property type="entry name" value="CRISPR_assoc"/>
    <property type="match status" value="1"/>
</dbReference>
<organism evidence="1 2">
    <name type="scientific">Rhodopseudomonas faecalis</name>
    <dbReference type="NCBI Taxonomy" id="99655"/>
    <lineage>
        <taxon>Bacteria</taxon>
        <taxon>Pseudomonadati</taxon>
        <taxon>Pseudomonadota</taxon>
        <taxon>Alphaproteobacteria</taxon>
        <taxon>Hyphomicrobiales</taxon>
        <taxon>Nitrobacteraceae</taxon>
        <taxon>Rhodopseudomonas</taxon>
    </lineage>
</organism>
<dbReference type="EMBL" id="QJTI01000006">
    <property type="protein sequence ID" value="PYF03653.1"/>
    <property type="molecule type" value="Genomic_DNA"/>
</dbReference>
<keyword evidence="2" id="KW-1185">Reference proteome</keyword>
<evidence type="ECO:0000313" key="1">
    <source>
        <dbReference type="EMBL" id="PYF03653.1"/>
    </source>
</evidence>
<dbReference type="AlphaFoldDB" id="A0A318TGJ1"/>
<protein>
    <submittedName>
        <fullName evidence="1">CRISPR-associated Cse3 family protein</fullName>
    </submittedName>
</protein>
<dbReference type="RefSeq" id="WP_110780441.1">
    <property type="nucleotide sequence ID" value="NZ_QJTI01000006.1"/>
</dbReference>
<dbReference type="Proteomes" id="UP000248148">
    <property type="component" value="Unassembled WGS sequence"/>
</dbReference>
<reference evidence="1 2" key="1">
    <citation type="submission" date="2018-06" db="EMBL/GenBank/DDBJ databases">
        <title>Genomic Encyclopedia of Archaeal and Bacterial Type Strains, Phase II (KMG-II): from individual species to whole genera.</title>
        <authorList>
            <person name="Goeker M."/>
        </authorList>
    </citation>
    <scope>NUCLEOTIDE SEQUENCE [LARGE SCALE GENOMIC DNA]</scope>
    <source>
        <strain evidence="1 2">JCM 11668</strain>
    </source>
</reference>
<dbReference type="CDD" id="cd09727">
    <property type="entry name" value="Cas6_I-E"/>
    <property type="match status" value="1"/>
</dbReference>
<sequence>MTGLFLTRARLRRDPDVVTLQRVLLPDDGDRRREASHHLIWSLFAGDADATRDFLFRETTRPGGRPTFLILSARAPCADARLFEIETKPFAPELEPGDRLAFELHANPTVQAEHPKTGVKGRYDVMTMAVLRLPQQASKLEKARAIEGAARRWLGRQGLAAGFRIVERYDPDRDAGDDAPPGFERAPCDVDEEPLALAATGFQSAAVPGKRVVGRLGLIDFAGVLTVTDPDLFVAALTKGFGRAKAYGCGLMLIRRI</sequence>
<comment type="caution">
    <text evidence="1">The sequence shown here is derived from an EMBL/GenBank/DDBJ whole genome shotgun (WGS) entry which is preliminary data.</text>
</comment>
<name>A0A318TGJ1_9BRAD</name>
<dbReference type="OrthoDB" id="9795689at2"/>